<feature type="domain" description="VTT" evidence="8">
    <location>
        <begin position="32"/>
        <end position="156"/>
    </location>
</feature>
<dbReference type="InterPro" id="IPR051311">
    <property type="entry name" value="DedA_domain"/>
</dbReference>
<evidence type="ECO:0000256" key="4">
    <source>
        <dbReference type="ARBA" id="ARBA00022692"/>
    </source>
</evidence>
<dbReference type="InterPro" id="IPR032816">
    <property type="entry name" value="VTT_dom"/>
</dbReference>
<gene>
    <name evidence="9" type="ORF">MIAR_04000</name>
</gene>
<comment type="subcellular location">
    <subcellularLocation>
        <location evidence="1">Cell membrane</location>
        <topology evidence="1">Multi-pass membrane protein</topology>
    </subcellularLocation>
</comment>
<evidence type="ECO:0000256" key="6">
    <source>
        <dbReference type="ARBA" id="ARBA00023136"/>
    </source>
</evidence>
<feature type="transmembrane region" description="Helical" evidence="7">
    <location>
        <begin position="5"/>
        <end position="25"/>
    </location>
</feature>
<keyword evidence="3" id="KW-1003">Cell membrane</keyword>
<evidence type="ECO:0000256" key="5">
    <source>
        <dbReference type="ARBA" id="ARBA00022989"/>
    </source>
</evidence>
<organism evidence="9 10">
    <name type="scientific">Microbacterium arabinogalactanolyticum</name>
    <dbReference type="NCBI Taxonomy" id="69365"/>
    <lineage>
        <taxon>Bacteria</taxon>
        <taxon>Bacillati</taxon>
        <taxon>Actinomycetota</taxon>
        <taxon>Actinomycetes</taxon>
        <taxon>Micrococcales</taxon>
        <taxon>Microbacteriaceae</taxon>
        <taxon>Microbacterium</taxon>
    </lineage>
</organism>
<evidence type="ECO:0000256" key="7">
    <source>
        <dbReference type="SAM" id="Phobius"/>
    </source>
</evidence>
<keyword evidence="10" id="KW-1185">Reference proteome</keyword>
<keyword evidence="6 7" id="KW-0472">Membrane</keyword>
<dbReference type="Pfam" id="PF09335">
    <property type="entry name" value="VTT_dom"/>
    <property type="match status" value="1"/>
</dbReference>
<evidence type="ECO:0000256" key="3">
    <source>
        <dbReference type="ARBA" id="ARBA00022475"/>
    </source>
</evidence>
<comment type="similarity">
    <text evidence="2">Belongs to the DedA family.</text>
</comment>
<dbReference type="EMBL" id="BRZC01000002">
    <property type="protein sequence ID" value="GLC83812.1"/>
    <property type="molecule type" value="Genomic_DNA"/>
</dbReference>
<protein>
    <submittedName>
        <fullName evidence="9">Membrane protein</fullName>
    </submittedName>
</protein>
<reference evidence="9" key="1">
    <citation type="submission" date="2022-08" db="EMBL/GenBank/DDBJ databases">
        <title>Draft genome sequence of Microbacterium arabinogalactanolyticum JCM 9171.</title>
        <authorList>
            <person name="Fujita K."/>
            <person name="Ishiwata A."/>
            <person name="Fushinobu S."/>
        </authorList>
    </citation>
    <scope>NUCLEOTIDE SEQUENCE</scope>
    <source>
        <strain evidence="9">JCM 9171</strain>
    </source>
</reference>
<comment type="caution">
    <text evidence="9">The sequence shown here is derived from an EMBL/GenBank/DDBJ whole genome shotgun (WGS) entry which is preliminary data.</text>
</comment>
<name>A0ABQ5NDI4_9MICO</name>
<accession>A0ABQ5NDI4</accession>
<keyword evidence="4 7" id="KW-0812">Transmembrane</keyword>
<evidence type="ECO:0000256" key="1">
    <source>
        <dbReference type="ARBA" id="ARBA00004651"/>
    </source>
</evidence>
<evidence type="ECO:0000259" key="8">
    <source>
        <dbReference type="Pfam" id="PF09335"/>
    </source>
</evidence>
<feature type="transmembrane region" description="Helical" evidence="7">
    <location>
        <begin position="137"/>
        <end position="162"/>
    </location>
</feature>
<dbReference type="Proteomes" id="UP001165068">
    <property type="component" value="Unassembled WGS sequence"/>
</dbReference>
<dbReference type="RefSeq" id="WP_285630711.1">
    <property type="nucleotide sequence ID" value="NZ_BAAAUK010000001.1"/>
</dbReference>
<feature type="transmembrane region" description="Helical" evidence="7">
    <location>
        <begin position="37"/>
        <end position="66"/>
    </location>
</feature>
<proteinExistence type="inferred from homology"/>
<evidence type="ECO:0000256" key="2">
    <source>
        <dbReference type="ARBA" id="ARBA00010792"/>
    </source>
</evidence>
<sequence>MINDLILQAVASPWIALILFAVAAIDGFFPPVPSETVLVAAAAVAGTTGSTSVLLLCAAGALGAMVGDNIAYGIGRAVGTDRFRWMRRPRVASSFELARRTLTRGGAGLILGARYIPVGRVAVNMTAGALGYPWRRFLLLSAVGGALWAAYSVAIGLLAGQWLKGQPLLSAVIGVIAALAIGIVVDRVAVRRRRQADEPQITQNADAAAERCAPVMGG</sequence>
<feature type="transmembrane region" description="Helical" evidence="7">
    <location>
        <begin position="168"/>
        <end position="185"/>
    </location>
</feature>
<dbReference type="PANTHER" id="PTHR42709:SF6">
    <property type="entry name" value="UNDECAPRENYL PHOSPHATE TRANSPORTER A"/>
    <property type="match status" value="1"/>
</dbReference>
<evidence type="ECO:0000313" key="9">
    <source>
        <dbReference type="EMBL" id="GLC83812.1"/>
    </source>
</evidence>
<dbReference type="PANTHER" id="PTHR42709">
    <property type="entry name" value="ALKALINE PHOSPHATASE LIKE PROTEIN"/>
    <property type="match status" value="1"/>
</dbReference>
<keyword evidence="5 7" id="KW-1133">Transmembrane helix</keyword>
<evidence type="ECO:0000313" key="10">
    <source>
        <dbReference type="Proteomes" id="UP001165068"/>
    </source>
</evidence>